<name>A0A4R1AUM3_9BACI</name>
<evidence type="ECO:0000313" key="2">
    <source>
        <dbReference type="Proteomes" id="UP000293846"/>
    </source>
</evidence>
<dbReference type="OrthoDB" id="2440535at2"/>
<sequence length="75" mass="8911">MSKTITFSFRSSKYEGTEAKEIFTFENLGIDEEMDDNLLKVEIDKLFQEWVWDKLNISYSIVIDEENAYSSEDRQ</sequence>
<comment type="caution">
    <text evidence="1">The sequence shown here is derived from an EMBL/GenBank/DDBJ whole genome shotgun (WGS) entry which is preliminary data.</text>
</comment>
<protein>
    <submittedName>
        <fullName evidence="1">Uncharacterized protein</fullName>
    </submittedName>
</protein>
<dbReference type="AlphaFoldDB" id="A0A4R1AUM3"/>
<accession>A0A4R1AUM3</accession>
<dbReference type="Proteomes" id="UP000293846">
    <property type="component" value="Unassembled WGS sequence"/>
</dbReference>
<proteinExistence type="predicted"/>
<gene>
    <name evidence="1" type="ORF">E0Y62_25850</name>
</gene>
<evidence type="ECO:0000313" key="1">
    <source>
        <dbReference type="EMBL" id="TCJ01069.1"/>
    </source>
</evidence>
<keyword evidence="2" id="KW-1185">Reference proteome</keyword>
<dbReference type="EMBL" id="SJTH01000085">
    <property type="protein sequence ID" value="TCJ01069.1"/>
    <property type="molecule type" value="Genomic_DNA"/>
</dbReference>
<organism evidence="1 2">
    <name type="scientific">Cytobacillus praedii</name>
    <dbReference type="NCBI Taxonomy" id="1742358"/>
    <lineage>
        <taxon>Bacteria</taxon>
        <taxon>Bacillati</taxon>
        <taxon>Bacillota</taxon>
        <taxon>Bacilli</taxon>
        <taxon>Bacillales</taxon>
        <taxon>Bacillaceae</taxon>
        <taxon>Cytobacillus</taxon>
    </lineage>
</organism>
<dbReference type="RefSeq" id="WP_131239358.1">
    <property type="nucleotide sequence ID" value="NZ_SJTH01000085.1"/>
</dbReference>
<dbReference type="STRING" id="1742358.GCA_001439605_04531"/>
<reference evidence="1 2" key="1">
    <citation type="submission" date="2019-03" db="EMBL/GenBank/DDBJ databases">
        <authorList>
            <person name="Jensen L."/>
            <person name="Storgaard J."/>
            <person name="Sulaj E."/>
            <person name="Schramm A."/>
            <person name="Marshall I.P.G."/>
        </authorList>
    </citation>
    <scope>NUCLEOTIDE SEQUENCE [LARGE SCALE GENOMIC DNA]</scope>
    <source>
        <strain evidence="1 2">2017H2G3</strain>
    </source>
</reference>